<dbReference type="InterPro" id="IPR011009">
    <property type="entry name" value="Kinase-like_dom_sf"/>
</dbReference>
<dbReference type="SUPFAM" id="SSF52047">
    <property type="entry name" value="RNI-like"/>
    <property type="match status" value="2"/>
</dbReference>
<keyword evidence="16" id="KW-0325">Glycoprotein</keyword>
<keyword evidence="15" id="KW-0675">Receptor</keyword>
<dbReference type="Pfam" id="PF07714">
    <property type="entry name" value="PK_Tyr_Ser-Thr"/>
    <property type="match status" value="1"/>
</dbReference>
<dbReference type="GO" id="GO:0051287">
    <property type="term" value="F:NAD binding"/>
    <property type="evidence" value="ECO:0007669"/>
    <property type="project" value="InterPro"/>
</dbReference>
<evidence type="ECO:0000313" key="20">
    <source>
        <dbReference type="EnsemblPlants" id="EMT01483"/>
    </source>
</evidence>
<dbReference type="FunFam" id="3.80.10.10:FF:000737">
    <property type="entry name" value="Predicted protein"/>
    <property type="match status" value="1"/>
</dbReference>
<evidence type="ECO:0000256" key="13">
    <source>
        <dbReference type="ARBA" id="ARBA00022989"/>
    </source>
</evidence>
<evidence type="ECO:0000256" key="10">
    <source>
        <dbReference type="ARBA" id="ARBA00022741"/>
    </source>
</evidence>
<keyword evidence="12 18" id="KW-0067">ATP-binding</keyword>
<dbReference type="Pfam" id="PF00560">
    <property type="entry name" value="LRR_1"/>
    <property type="match status" value="6"/>
</dbReference>
<dbReference type="Gene3D" id="3.40.50.720">
    <property type="entry name" value="NAD(P)-binding Rossmann-like Domain"/>
    <property type="match status" value="3"/>
</dbReference>
<evidence type="ECO:0000256" key="16">
    <source>
        <dbReference type="ARBA" id="ARBA00023180"/>
    </source>
</evidence>
<evidence type="ECO:0000256" key="5">
    <source>
        <dbReference type="ARBA" id="ARBA00022614"/>
    </source>
</evidence>
<dbReference type="PROSITE" id="PS50011">
    <property type="entry name" value="PROTEIN_KINASE_DOM"/>
    <property type="match status" value="1"/>
</dbReference>
<dbReference type="InterPro" id="IPR000719">
    <property type="entry name" value="Prot_kinase_dom"/>
</dbReference>
<evidence type="ECO:0000256" key="2">
    <source>
        <dbReference type="ARBA" id="ARBA00008684"/>
    </source>
</evidence>
<dbReference type="FunFam" id="3.30.200.20:FF:000745">
    <property type="entry name" value="Phytosulfokine receptor 2"/>
    <property type="match status" value="1"/>
</dbReference>
<dbReference type="InterPro" id="IPR006035">
    <property type="entry name" value="Ureohydrolase"/>
</dbReference>
<feature type="domain" description="Protein kinase" evidence="19">
    <location>
        <begin position="1013"/>
        <end position="1298"/>
    </location>
</feature>
<dbReference type="Gene3D" id="3.40.800.10">
    <property type="entry name" value="Ureohydrolase domain"/>
    <property type="match status" value="1"/>
</dbReference>
<keyword evidence="4" id="KW-0723">Serine/threonine-protein kinase</keyword>
<dbReference type="SUPFAM" id="SSF56112">
    <property type="entry name" value="Protein kinase-like (PK-like)"/>
    <property type="match status" value="1"/>
</dbReference>
<reference evidence="20" key="1">
    <citation type="submission" date="2015-06" db="UniProtKB">
        <authorList>
            <consortium name="EnsemblPlants"/>
        </authorList>
    </citation>
    <scope>IDENTIFICATION</scope>
</reference>
<evidence type="ECO:0000256" key="8">
    <source>
        <dbReference type="ARBA" id="ARBA00022729"/>
    </source>
</evidence>
<dbReference type="GO" id="GO:0046872">
    <property type="term" value="F:metal ion binding"/>
    <property type="evidence" value="ECO:0007669"/>
    <property type="project" value="InterPro"/>
</dbReference>
<evidence type="ECO:0000259" key="19">
    <source>
        <dbReference type="PROSITE" id="PS50011"/>
    </source>
</evidence>
<dbReference type="PROSITE" id="PS51409">
    <property type="entry name" value="ARGINASE_2"/>
    <property type="match status" value="1"/>
</dbReference>
<keyword evidence="14" id="KW-0472">Membrane</keyword>
<dbReference type="SUPFAM" id="SSF52058">
    <property type="entry name" value="L domain-like"/>
    <property type="match status" value="1"/>
</dbReference>
<organism evidence="20">
    <name type="scientific">Aegilops tauschii</name>
    <name type="common">Tausch's goatgrass</name>
    <name type="synonym">Aegilops squarrosa</name>
    <dbReference type="NCBI Taxonomy" id="37682"/>
    <lineage>
        <taxon>Eukaryota</taxon>
        <taxon>Viridiplantae</taxon>
        <taxon>Streptophyta</taxon>
        <taxon>Embryophyta</taxon>
        <taxon>Tracheophyta</taxon>
        <taxon>Spermatophyta</taxon>
        <taxon>Magnoliopsida</taxon>
        <taxon>Liliopsida</taxon>
        <taxon>Poales</taxon>
        <taxon>Poaceae</taxon>
        <taxon>BOP clade</taxon>
        <taxon>Pooideae</taxon>
        <taxon>Triticodae</taxon>
        <taxon>Triticeae</taxon>
        <taxon>Triticinae</taxon>
        <taxon>Aegilops</taxon>
    </lineage>
</organism>
<dbReference type="Pfam" id="PF08263">
    <property type="entry name" value="LRRNT_2"/>
    <property type="match status" value="1"/>
</dbReference>
<evidence type="ECO:0000256" key="4">
    <source>
        <dbReference type="ARBA" id="ARBA00022527"/>
    </source>
</evidence>
<keyword evidence="3" id="KW-1003">Cell membrane</keyword>
<feature type="binding site" evidence="18">
    <location>
        <position position="1041"/>
    </location>
    <ligand>
        <name>ATP</name>
        <dbReference type="ChEBI" id="CHEBI:30616"/>
    </ligand>
</feature>
<evidence type="ECO:0000256" key="12">
    <source>
        <dbReference type="ARBA" id="ARBA00022840"/>
    </source>
</evidence>
<dbReference type="Pfam" id="PF23598">
    <property type="entry name" value="LRR_14"/>
    <property type="match status" value="1"/>
</dbReference>
<dbReference type="FunFam" id="1.10.510.10:FF:000290">
    <property type="entry name" value="LRR receptor-like serine/threonine-protein kinase ERECTA"/>
    <property type="match status" value="1"/>
</dbReference>
<dbReference type="CDD" id="cd14066">
    <property type="entry name" value="STKc_IRAK"/>
    <property type="match status" value="1"/>
</dbReference>
<dbReference type="PROSITE" id="PS00108">
    <property type="entry name" value="PROTEIN_KINASE_ST"/>
    <property type="match status" value="1"/>
</dbReference>
<dbReference type="PROSITE" id="PS00107">
    <property type="entry name" value="PROTEIN_KINASE_ATP"/>
    <property type="match status" value="1"/>
</dbReference>
<dbReference type="InterPro" id="IPR036291">
    <property type="entry name" value="NAD(P)-bd_dom_sf"/>
</dbReference>
<dbReference type="GO" id="GO:0005886">
    <property type="term" value="C:plasma membrane"/>
    <property type="evidence" value="ECO:0007669"/>
    <property type="project" value="UniProtKB-SubCell"/>
</dbReference>
<keyword evidence="9" id="KW-0677">Repeat</keyword>
<evidence type="ECO:0000256" key="3">
    <source>
        <dbReference type="ARBA" id="ARBA00022475"/>
    </source>
</evidence>
<dbReference type="InterPro" id="IPR023696">
    <property type="entry name" value="Ureohydrolase_dom_sf"/>
</dbReference>
<dbReference type="FunFam" id="3.80.10.10:FF:000626">
    <property type="entry name" value="Leucine-rich repeat receptor protein kinase MSP1"/>
    <property type="match status" value="1"/>
</dbReference>
<evidence type="ECO:0000256" key="14">
    <source>
        <dbReference type="ARBA" id="ARBA00023136"/>
    </source>
</evidence>
<dbReference type="SMART" id="SM00369">
    <property type="entry name" value="LRR_TYP"/>
    <property type="match status" value="10"/>
</dbReference>
<dbReference type="Gene3D" id="3.80.10.10">
    <property type="entry name" value="Ribonuclease Inhibitor"/>
    <property type="match status" value="6"/>
</dbReference>
<keyword evidence="8" id="KW-0732">Signal</keyword>
<keyword evidence="13" id="KW-1133">Transmembrane helix</keyword>
<dbReference type="FunFam" id="3.80.10.10:FF:000095">
    <property type="entry name" value="LRR receptor-like serine/threonine-protein kinase GSO1"/>
    <property type="match status" value="1"/>
</dbReference>
<evidence type="ECO:0000256" key="11">
    <source>
        <dbReference type="ARBA" id="ARBA00022777"/>
    </source>
</evidence>
<dbReference type="SMART" id="SM00220">
    <property type="entry name" value="S_TKc"/>
    <property type="match status" value="1"/>
</dbReference>
<dbReference type="PANTHER" id="PTHR27000:SF803">
    <property type="entry name" value="RECEPTOR-LIKE PROTEIN 45"/>
    <property type="match status" value="1"/>
</dbReference>
<keyword evidence="5" id="KW-0433">Leucine-rich repeat</keyword>
<evidence type="ECO:0000256" key="1">
    <source>
        <dbReference type="ARBA" id="ARBA00004162"/>
    </source>
</evidence>
<comment type="similarity">
    <text evidence="2">Belongs to the protein kinase superfamily. Ser/Thr protein kinase family.</text>
</comment>
<dbReference type="Gene3D" id="1.10.510.10">
    <property type="entry name" value="Transferase(Phosphotransferase) domain 1"/>
    <property type="match status" value="1"/>
</dbReference>
<keyword evidence="6" id="KW-0808">Transferase</keyword>
<dbReference type="InterPro" id="IPR032675">
    <property type="entry name" value="LRR_dom_sf"/>
</dbReference>
<dbReference type="Pfam" id="PF02826">
    <property type="entry name" value="2-Hacid_dh_C"/>
    <property type="match status" value="1"/>
</dbReference>
<dbReference type="PANTHER" id="PTHR27000">
    <property type="entry name" value="LEUCINE-RICH REPEAT RECEPTOR-LIKE PROTEIN KINASE FAMILY PROTEIN-RELATED"/>
    <property type="match status" value="1"/>
</dbReference>
<dbReference type="InterPro" id="IPR001245">
    <property type="entry name" value="Ser-Thr/Tyr_kinase_cat_dom"/>
</dbReference>
<dbReference type="ExpressionAtlas" id="N1QTZ4">
    <property type="expression patterns" value="baseline"/>
</dbReference>
<dbReference type="SUPFAM" id="SSF51735">
    <property type="entry name" value="NAD(P)-binding Rossmann-fold domains"/>
    <property type="match status" value="1"/>
</dbReference>
<name>N1QTZ4_AEGTA</name>
<dbReference type="Gene3D" id="3.30.200.20">
    <property type="entry name" value="Phosphorylase Kinase, domain 1"/>
    <property type="match status" value="1"/>
</dbReference>
<comment type="subcellular location">
    <subcellularLocation>
        <location evidence="1">Cell membrane</location>
        <topology evidence="1">Single-pass membrane protein</topology>
    </subcellularLocation>
</comment>
<dbReference type="InterPro" id="IPR008271">
    <property type="entry name" value="Ser/Thr_kinase_AS"/>
</dbReference>
<dbReference type="InterPro" id="IPR006140">
    <property type="entry name" value="D-isomer_DH_NAD-bd"/>
</dbReference>
<evidence type="ECO:0000256" key="18">
    <source>
        <dbReference type="PROSITE-ProRule" id="PRU10141"/>
    </source>
</evidence>
<keyword evidence="11" id="KW-0418">Kinase</keyword>
<sequence>MAQERCCGVLRQALVPRRHPAHKCGKWEARISQLMCKKPVTNAKCNKKAPRIFHKAERKKHKRDLLNDIFSELSEMLVCLRLFSELNIQAELMIPLITNTPELNIFKGEQMDSGCSLLINSKFLWRSIQACCDWREDVLIEHHTSPKNIIAMGSRSICLLILLVIFIPSSVMSESSDIKSLFTLRHSIAEEKGFLRSWFDSETPPCSWLGITCSGRSVVAIDLSSMPLYVRFPSCIGAFESLVLLNLSGCGFTGELPDTLGNLQRLQYLELNDNQLTGHLPDSLYTLKMLKEMGQSAKPRLLHLDLSQNNLSGLIFSGISSLVNLMSLDLSSNNFVGPIPREIGQLENLRLLILGQNAFTATIPEEIGNLKRLQVLLLPECKLTGTIPWSISGLVSLEEFDISENHFDAELPTSIGLLGNLTQLIAKNAGLRGSIPRELSNCKKITLINLSFNAFTGSIPEELAELETVISFSVEGNKLSGNIPDWIRNWANARSISVGQNLFSGPLPLLPLLHLLSFSAETNRLSGSVPAKMCQGNSLQTLILHDNNLTGSIEENFKGCTNLTELNLLGNHLHGEIPGYLAGLPLVSLELSLNNFTGMLPDRLWESSTLLQISLSYNQITGQIPDSIGRLSSLQRLQIDNNYLEGPIPQSVGYLRNLTILSLHGNGLSGNIPIELFNCRNLATLDLSSNNLTGHIPRAISNLTLLNSLILSYNQLSGAIPAEICVGFENEVHPDSEFVQHNGLLDLSYNRLTGQIPAAIKKCSMLMVLNLQGNLLNGTIPSELGELTNLTSINLSSNGLVGPMLPWSAPLVQLQGLILSNNHLNGTIPVEIGQVLPKISMLDLSGNVLTGSLPQSLLCNKYLNRLDVSNNNLSGKILFFCPMDGESSSSLLFFNSSSNHFSVTHDESISNFTQLSSLDIHNNSLTGSLPSALSDLSFLNYLDLSSNDFYGVIPCGICNIFGLTFANFSGNHIDMFSSSDCAAGGVCSTNGTGRRHSLLRVTADDILQATKNFSKEHIIGDGGFGTVYKAALPEGRRVAIKRLHDGHQFQGDREFLAEMETIGKVKHPNLVPLLGYCVCGDERFLIYEYMENGSLEIWLRNRADAVEALGWPDRLKICLGSAHGLAFLHEGFVPHIIHRDMKSSNILLDVNFEPRVSDFGLARIISACETHVSTDIAGTFGYIPPEYGQTMKSSTKGDVYSFGVVMLELLTGRPPTGQEDLEGGGNLVGWVRWVIARGTRNELFDPCLPVSGMWREQMVRALSIALDCTADEPWKRPSMVDVVKGLKMTQAMECGPLVESGDMCAISGISLLTYLPPAVLLDARRLCHAPHPRSSYGGSAAAGREHGLVTEVNNPTPSLLTGFVLVFVRAVSEKLGGPVDILHLDAHPDIYDCFEGNTYSHASSFARIMEGGYARRLLQVGLRSITKEGREQGKRFGVEQYEMRTFSRDREKLENLKLGEGVKGVYVDVDVDCLDPAFAPGVSHIEPGGLLFRDVLNILQNLQGDVVAGDVVEFNPQRDTVDGMTAMVAAKLLSGKRVGIIGLGSIGTLIARRLEAFGCTISYHSRRAKDSATISYKYFPSVINLALESDVLIVACSLNNQTKHIVNKEVLEALWTDRGIHIVNKEVLEALGKDGVIVNIARGGNVDEAALICALKGGGIAGAGLDVFEKEPEVPAELLSMENVVLTAHEAVFTVESASDISDLMIGNLEAFFQVYHACKSHVAEHEYHVWFAPVAAAFLKNQDKSKEHLPGQVVVEDTGMVSSLIGDYTRSIPAPSRSVEPGWSEQWYKET</sequence>
<dbReference type="PROSITE" id="PS00065">
    <property type="entry name" value="D_2_HYDROXYACID_DH_1"/>
    <property type="match status" value="1"/>
</dbReference>
<evidence type="ECO:0000256" key="7">
    <source>
        <dbReference type="ARBA" id="ARBA00022692"/>
    </source>
</evidence>
<dbReference type="Pfam" id="PF00491">
    <property type="entry name" value="Arginase"/>
    <property type="match status" value="1"/>
</dbReference>
<evidence type="ECO:0000256" key="15">
    <source>
        <dbReference type="ARBA" id="ARBA00023170"/>
    </source>
</evidence>
<comment type="similarity">
    <text evidence="17">Belongs to the arginase family.</text>
</comment>
<keyword evidence="10 18" id="KW-0547">Nucleotide-binding</keyword>
<protein>
    <submittedName>
        <fullName evidence="20">LRR receptor-like serine/threonine-protein kinase GSO1</fullName>
    </submittedName>
</protein>
<dbReference type="InterPro" id="IPR055414">
    <property type="entry name" value="LRR_R13L4/SHOC2-like"/>
</dbReference>
<dbReference type="InterPro" id="IPR029752">
    <property type="entry name" value="D-isomer_DH_CS1"/>
</dbReference>
<dbReference type="GO" id="GO:0005524">
    <property type="term" value="F:ATP binding"/>
    <property type="evidence" value="ECO:0007669"/>
    <property type="project" value="UniProtKB-UniRule"/>
</dbReference>
<dbReference type="Pfam" id="PF13855">
    <property type="entry name" value="LRR_8"/>
    <property type="match status" value="2"/>
</dbReference>
<dbReference type="InterPro" id="IPR001611">
    <property type="entry name" value="Leu-rich_rpt"/>
</dbReference>
<dbReference type="SUPFAM" id="SSF52768">
    <property type="entry name" value="Arginase/deacetylase"/>
    <property type="match status" value="1"/>
</dbReference>
<evidence type="ECO:0000256" key="6">
    <source>
        <dbReference type="ARBA" id="ARBA00022679"/>
    </source>
</evidence>
<dbReference type="GO" id="GO:0004674">
    <property type="term" value="F:protein serine/threonine kinase activity"/>
    <property type="evidence" value="ECO:0007669"/>
    <property type="project" value="UniProtKB-KW"/>
</dbReference>
<keyword evidence="7" id="KW-0812">Transmembrane</keyword>
<dbReference type="InterPro" id="IPR017441">
    <property type="entry name" value="Protein_kinase_ATP_BS"/>
</dbReference>
<dbReference type="EnsemblPlants" id="EMT01483">
    <property type="protein sequence ID" value="EMT01483"/>
    <property type="gene ID" value="F775_16628"/>
</dbReference>
<proteinExistence type="inferred from homology"/>
<accession>N1QTZ4</accession>
<dbReference type="InterPro" id="IPR013210">
    <property type="entry name" value="LRR_N_plant-typ"/>
</dbReference>
<dbReference type="InterPro" id="IPR003591">
    <property type="entry name" value="Leu-rich_rpt_typical-subtyp"/>
</dbReference>
<evidence type="ECO:0000256" key="17">
    <source>
        <dbReference type="PROSITE-ProRule" id="PRU00742"/>
    </source>
</evidence>
<dbReference type="PRINTS" id="PR00116">
    <property type="entry name" value="ARGINASE"/>
</dbReference>
<evidence type="ECO:0000256" key="9">
    <source>
        <dbReference type="ARBA" id="ARBA00022737"/>
    </source>
</evidence>